<protein>
    <submittedName>
        <fullName evidence="2">Uncharacterized protein</fullName>
    </submittedName>
</protein>
<evidence type="ECO:0000256" key="1">
    <source>
        <dbReference type="SAM" id="MobiDB-lite"/>
    </source>
</evidence>
<feature type="region of interest" description="Disordered" evidence="1">
    <location>
        <begin position="203"/>
        <end position="234"/>
    </location>
</feature>
<dbReference type="EMBL" id="JAYWIO010000002">
    <property type="protein sequence ID" value="KAK7282097.1"/>
    <property type="molecule type" value="Genomic_DNA"/>
</dbReference>
<accession>A0AAN9IJY8</accession>
<organism evidence="2 3">
    <name type="scientific">Crotalaria pallida</name>
    <name type="common">Smooth rattlebox</name>
    <name type="synonym">Crotalaria striata</name>
    <dbReference type="NCBI Taxonomy" id="3830"/>
    <lineage>
        <taxon>Eukaryota</taxon>
        <taxon>Viridiplantae</taxon>
        <taxon>Streptophyta</taxon>
        <taxon>Embryophyta</taxon>
        <taxon>Tracheophyta</taxon>
        <taxon>Spermatophyta</taxon>
        <taxon>Magnoliopsida</taxon>
        <taxon>eudicotyledons</taxon>
        <taxon>Gunneridae</taxon>
        <taxon>Pentapetalae</taxon>
        <taxon>rosids</taxon>
        <taxon>fabids</taxon>
        <taxon>Fabales</taxon>
        <taxon>Fabaceae</taxon>
        <taxon>Papilionoideae</taxon>
        <taxon>50 kb inversion clade</taxon>
        <taxon>genistoids sensu lato</taxon>
        <taxon>core genistoids</taxon>
        <taxon>Crotalarieae</taxon>
        <taxon>Crotalaria</taxon>
    </lineage>
</organism>
<feature type="compositionally biased region" description="Acidic residues" evidence="1">
    <location>
        <begin position="151"/>
        <end position="176"/>
    </location>
</feature>
<name>A0AAN9IJY8_CROPI</name>
<feature type="compositionally biased region" description="Basic and acidic residues" evidence="1">
    <location>
        <begin position="128"/>
        <end position="150"/>
    </location>
</feature>
<feature type="region of interest" description="Disordered" evidence="1">
    <location>
        <begin position="128"/>
        <end position="186"/>
    </location>
</feature>
<sequence length="303" mass="34798">MGCNNSKLNANGEEVPSRIRPLLRRRIEELRKHRNESTIRREDALSKKKLLKDDANIEEYDHSSQEDEINHHKVLPKENNNNSNNNNAVRAQKLSKVVPLPVSGYGIMEEQHNKHAQERVVMKNNVESKPRDEFPCSWPQHDDVTKHHDDLDSDDNNDKDDDDDDEEDDDEDDDDENGRLLGPGSPSFRIYIEPVVIIKEKERENQTNVIHRKSPSDDSCESAPSEHSGNSNEAVEIIDPTPKRKGHNKMKKLGAVKKNLLSVKNLQVKHKKWLFLAANKITSLTKSIRSTQGQSIYNSYTYR</sequence>
<feature type="compositionally biased region" description="Basic and acidic residues" evidence="1">
    <location>
        <begin position="59"/>
        <end position="71"/>
    </location>
</feature>
<dbReference type="AlphaFoldDB" id="A0AAN9IJY8"/>
<evidence type="ECO:0000313" key="3">
    <source>
        <dbReference type="Proteomes" id="UP001372338"/>
    </source>
</evidence>
<comment type="caution">
    <text evidence="2">The sequence shown here is derived from an EMBL/GenBank/DDBJ whole genome shotgun (WGS) entry which is preliminary data.</text>
</comment>
<evidence type="ECO:0000313" key="2">
    <source>
        <dbReference type="EMBL" id="KAK7282097.1"/>
    </source>
</evidence>
<dbReference type="Proteomes" id="UP001372338">
    <property type="component" value="Unassembled WGS sequence"/>
</dbReference>
<keyword evidence="3" id="KW-1185">Reference proteome</keyword>
<gene>
    <name evidence="2" type="ORF">RIF29_10636</name>
</gene>
<proteinExistence type="predicted"/>
<feature type="region of interest" description="Disordered" evidence="1">
    <location>
        <begin position="59"/>
        <end position="92"/>
    </location>
</feature>
<reference evidence="2 3" key="1">
    <citation type="submission" date="2024-01" db="EMBL/GenBank/DDBJ databases">
        <title>The genomes of 5 underutilized Papilionoideae crops provide insights into root nodulation and disease resistanc.</title>
        <authorList>
            <person name="Yuan L."/>
        </authorList>
    </citation>
    <scope>NUCLEOTIDE SEQUENCE [LARGE SCALE GENOMIC DNA]</scope>
    <source>
        <strain evidence="2">ZHUSHIDOU_FW_LH</strain>
        <tissue evidence="2">Leaf</tissue>
    </source>
</reference>